<dbReference type="AlphaFoldDB" id="A0AAJ0G9F8"/>
<feature type="region of interest" description="Disordered" evidence="1">
    <location>
        <begin position="269"/>
        <end position="307"/>
    </location>
</feature>
<evidence type="ECO:0000256" key="3">
    <source>
        <dbReference type="SAM" id="SignalP"/>
    </source>
</evidence>
<keyword evidence="2" id="KW-0812">Transmembrane</keyword>
<feature type="compositionally biased region" description="Basic and acidic residues" evidence="1">
    <location>
        <begin position="286"/>
        <end position="307"/>
    </location>
</feature>
<evidence type="ECO:0000256" key="2">
    <source>
        <dbReference type="SAM" id="Phobius"/>
    </source>
</evidence>
<comment type="caution">
    <text evidence="4">The sequence shown here is derived from an EMBL/GenBank/DDBJ whole genome shotgun (WGS) entry which is preliminary data.</text>
</comment>
<feature type="chain" id="PRO_5042607466" evidence="3">
    <location>
        <begin position="18"/>
        <end position="307"/>
    </location>
</feature>
<reference evidence="4" key="1">
    <citation type="submission" date="2023-04" db="EMBL/GenBank/DDBJ databases">
        <title>Black Yeasts Isolated from many extreme environments.</title>
        <authorList>
            <person name="Coleine C."/>
            <person name="Stajich J.E."/>
            <person name="Selbmann L."/>
        </authorList>
    </citation>
    <scope>NUCLEOTIDE SEQUENCE</scope>
    <source>
        <strain evidence="4">CCFEE 5312</strain>
    </source>
</reference>
<proteinExistence type="predicted"/>
<sequence length="307" mass="33817">MTSWSVALPMFLGRAYTSSLCTDQYQICNENNGRCTGFSGLSALNEYTTQTTKLELSDRQGATYVRLNTLASMYSAVYGVPDSVLANGDLISTSTSKQLPNNQWAREVESWFQAVLSRFQLVQSVFPDIPNTVLEQNNVAYLSASGAASLFPGSVGDELVKQCHQQRVRAPQEYQSYNLFALIIILIFGLLVPGAAIVMKKLHQRLPGVDPRGVKYISYHGESLLQLHRQTLESSGYRGWAGGVSDEPRTTTAEKRLPLIVLGRGSIDGKPITRYPRAGDNVDSDDTGRKTKEDYEAVARVDSDMTS</sequence>
<feature type="transmembrane region" description="Helical" evidence="2">
    <location>
        <begin position="177"/>
        <end position="198"/>
    </location>
</feature>
<protein>
    <submittedName>
        <fullName evidence="4">Uncharacterized protein</fullName>
    </submittedName>
</protein>
<keyword evidence="2" id="KW-0472">Membrane</keyword>
<keyword evidence="3" id="KW-0732">Signal</keyword>
<gene>
    <name evidence="4" type="ORF">LTR09_009399</name>
</gene>
<keyword evidence="2" id="KW-1133">Transmembrane helix</keyword>
<dbReference type="Proteomes" id="UP001271007">
    <property type="component" value="Unassembled WGS sequence"/>
</dbReference>
<dbReference type="EMBL" id="JAWDJX010000041">
    <property type="protein sequence ID" value="KAK3049221.1"/>
    <property type="molecule type" value="Genomic_DNA"/>
</dbReference>
<accession>A0AAJ0G9F8</accession>
<name>A0AAJ0G9F8_9PEZI</name>
<keyword evidence="5" id="KW-1185">Reference proteome</keyword>
<evidence type="ECO:0000313" key="4">
    <source>
        <dbReference type="EMBL" id="KAK3049221.1"/>
    </source>
</evidence>
<organism evidence="4 5">
    <name type="scientific">Extremus antarcticus</name>
    <dbReference type="NCBI Taxonomy" id="702011"/>
    <lineage>
        <taxon>Eukaryota</taxon>
        <taxon>Fungi</taxon>
        <taxon>Dikarya</taxon>
        <taxon>Ascomycota</taxon>
        <taxon>Pezizomycotina</taxon>
        <taxon>Dothideomycetes</taxon>
        <taxon>Dothideomycetidae</taxon>
        <taxon>Mycosphaerellales</taxon>
        <taxon>Extremaceae</taxon>
        <taxon>Extremus</taxon>
    </lineage>
</organism>
<evidence type="ECO:0000313" key="5">
    <source>
        <dbReference type="Proteomes" id="UP001271007"/>
    </source>
</evidence>
<feature type="signal peptide" evidence="3">
    <location>
        <begin position="1"/>
        <end position="17"/>
    </location>
</feature>
<evidence type="ECO:0000256" key="1">
    <source>
        <dbReference type="SAM" id="MobiDB-lite"/>
    </source>
</evidence>